<evidence type="ECO:0000313" key="1">
    <source>
        <dbReference type="EMBL" id="CAH1245884.1"/>
    </source>
</evidence>
<organism evidence="1 2">
    <name type="scientific">Branchiostoma lanceolatum</name>
    <name type="common">Common lancelet</name>
    <name type="synonym">Amphioxus lanceolatum</name>
    <dbReference type="NCBI Taxonomy" id="7740"/>
    <lineage>
        <taxon>Eukaryota</taxon>
        <taxon>Metazoa</taxon>
        <taxon>Chordata</taxon>
        <taxon>Cephalochordata</taxon>
        <taxon>Leptocardii</taxon>
        <taxon>Amphioxiformes</taxon>
        <taxon>Branchiostomatidae</taxon>
        <taxon>Branchiostoma</taxon>
    </lineage>
</organism>
<accession>A0A8K0EED9</accession>
<gene>
    <name evidence="1" type="primary">Hypp7596</name>
    <name evidence="1" type="ORF">BLAG_LOCUS8084</name>
</gene>
<dbReference type="EMBL" id="OV696700">
    <property type="protein sequence ID" value="CAH1245884.1"/>
    <property type="molecule type" value="Genomic_DNA"/>
</dbReference>
<sequence length="178" mass="20612">MAVVERIGTWNVCGLRDKEPEIVDFMNKRRITVMGLADCRRSGKGCKEIHSNYVLIWNGVEQRQRPKHGVAFILHPDTAKNLTDTADTLLNTVKKACGTKGQNRGQRKATVWWNDEVKEAVKEKKRLFRVWVKSQTHEDYVNYRLVGRNSKRVVKTAKDSSWTDYGRHLTELCKQSPR</sequence>
<name>A0A8K0EED9_BRALA</name>
<reference evidence="1" key="1">
    <citation type="submission" date="2022-01" db="EMBL/GenBank/DDBJ databases">
        <authorList>
            <person name="Braso-Vives M."/>
        </authorList>
    </citation>
    <scope>NUCLEOTIDE SEQUENCE</scope>
</reference>
<protein>
    <submittedName>
        <fullName evidence="1">Hypp7596 protein</fullName>
    </submittedName>
</protein>
<keyword evidence="2" id="KW-1185">Reference proteome</keyword>
<dbReference type="AlphaFoldDB" id="A0A8K0EED9"/>
<dbReference type="OrthoDB" id="418748at2759"/>
<dbReference type="InterPro" id="IPR036691">
    <property type="entry name" value="Endo/exonu/phosph_ase_sf"/>
</dbReference>
<evidence type="ECO:0000313" key="2">
    <source>
        <dbReference type="Proteomes" id="UP000838412"/>
    </source>
</evidence>
<dbReference type="Proteomes" id="UP000838412">
    <property type="component" value="Chromosome 15"/>
</dbReference>
<proteinExistence type="predicted"/>
<dbReference type="SUPFAM" id="SSF56219">
    <property type="entry name" value="DNase I-like"/>
    <property type="match status" value="1"/>
</dbReference>